<dbReference type="AlphaFoldDB" id="A0A9P6EK09"/>
<proteinExistence type="predicted"/>
<evidence type="ECO:0000313" key="4">
    <source>
        <dbReference type="EMBL" id="KAF9530290.1"/>
    </source>
</evidence>
<protein>
    <submittedName>
        <fullName evidence="4">Rab-GTPase-TBC domain-containing protein</fullName>
    </submittedName>
</protein>
<dbReference type="Pfam" id="PF00566">
    <property type="entry name" value="RabGAP-TBC"/>
    <property type="match status" value="1"/>
</dbReference>
<dbReference type="OrthoDB" id="206700at2759"/>
<dbReference type="GO" id="GO:0006888">
    <property type="term" value="P:endoplasmic reticulum to Golgi vesicle-mediated transport"/>
    <property type="evidence" value="ECO:0007669"/>
    <property type="project" value="TreeGrafter"/>
</dbReference>
<dbReference type="PROSITE" id="PS50086">
    <property type="entry name" value="TBC_RABGAP"/>
    <property type="match status" value="1"/>
</dbReference>
<dbReference type="Gene3D" id="1.10.8.1310">
    <property type="match status" value="1"/>
</dbReference>
<feature type="compositionally biased region" description="Polar residues" evidence="2">
    <location>
        <begin position="397"/>
        <end position="406"/>
    </location>
</feature>
<feature type="region of interest" description="Disordered" evidence="2">
    <location>
        <begin position="50"/>
        <end position="70"/>
    </location>
</feature>
<organism evidence="4 5">
    <name type="scientific">Crepidotus variabilis</name>
    <dbReference type="NCBI Taxonomy" id="179855"/>
    <lineage>
        <taxon>Eukaryota</taxon>
        <taxon>Fungi</taxon>
        <taxon>Dikarya</taxon>
        <taxon>Basidiomycota</taxon>
        <taxon>Agaricomycotina</taxon>
        <taxon>Agaricomycetes</taxon>
        <taxon>Agaricomycetidae</taxon>
        <taxon>Agaricales</taxon>
        <taxon>Agaricineae</taxon>
        <taxon>Crepidotaceae</taxon>
        <taxon>Crepidotus</taxon>
    </lineage>
</organism>
<gene>
    <name evidence="4" type="ORF">CPB83DRAFT_851323</name>
</gene>
<feature type="domain" description="Rab-GAP TBC" evidence="3">
    <location>
        <begin position="30"/>
        <end position="217"/>
    </location>
</feature>
<evidence type="ECO:0000313" key="5">
    <source>
        <dbReference type="Proteomes" id="UP000807306"/>
    </source>
</evidence>
<dbReference type="PANTHER" id="PTHR20913:SF7">
    <property type="entry name" value="RE60063P"/>
    <property type="match status" value="1"/>
</dbReference>
<dbReference type="Proteomes" id="UP000807306">
    <property type="component" value="Unassembled WGS sequence"/>
</dbReference>
<feature type="region of interest" description="Disordered" evidence="2">
    <location>
        <begin position="268"/>
        <end position="304"/>
    </location>
</feature>
<dbReference type="SUPFAM" id="SSF47923">
    <property type="entry name" value="Ypt/Rab-GAP domain of gyp1p"/>
    <property type="match status" value="1"/>
</dbReference>
<dbReference type="GO" id="GO:0005096">
    <property type="term" value="F:GTPase activator activity"/>
    <property type="evidence" value="ECO:0007669"/>
    <property type="project" value="UniProtKB-KW"/>
</dbReference>
<name>A0A9P6EK09_9AGAR</name>
<dbReference type="InterPro" id="IPR000195">
    <property type="entry name" value="Rab-GAP-TBC_dom"/>
</dbReference>
<feature type="region of interest" description="Disordered" evidence="2">
    <location>
        <begin position="393"/>
        <end position="425"/>
    </location>
</feature>
<evidence type="ECO:0000256" key="1">
    <source>
        <dbReference type="ARBA" id="ARBA00022468"/>
    </source>
</evidence>
<accession>A0A9P6EK09</accession>
<dbReference type="Gene3D" id="1.10.472.80">
    <property type="entry name" value="Ypt/Rab-GAP domain of gyp1p, domain 3"/>
    <property type="match status" value="1"/>
</dbReference>
<dbReference type="EMBL" id="MU157841">
    <property type="protein sequence ID" value="KAF9530290.1"/>
    <property type="molecule type" value="Genomic_DNA"/>
</dbReference>
<keyword evidence="5" id="KW-1185">Reference proteome</keyword>
<dbReference type="SMART" id="SM00164">
    <property type="entry name" value="TBC"/>
    <property type="match status" value="1"/>
</dbReference>
<evidence type="ECO:0000259" key="3">
    <source>
        <dbReference type="PROSITE" id="PS50086"/>
    </source>
</evidence>
<reference evidence="4" key="1">
    <citation type="submission" date="2020-11" db="EMBL/GenBank/DDBJ databases">
        <authorList>
            <consortium name="DOE Joint Genome Institute"/>
            <person name="Ahrendt S."/>
            <person name="Riley R."/>
            <person name="Andreopoulos W."/>
            <person name="Labutti K."/>
            <person name="Pangilinan J."/>
            <person name="Ruiz-Duenas F.J."/>
            <person name="Barrasa J.M."/>
            <person name="Sanchez-Garcia M."/>
            <person name="Camarero S."/>
            <person name="Miyauchi S."/>
            <person name="Serrano A."/>
            <person name="Linde D."/>
            <person name="Babiker R."/>
            <person name="Drula E."/>
            <person name="Ayuso-Fernandez I."/>
            <person name="Pacheco R."/>
            <person name="Padilla G."/>
            <person name="Ferreira P."/>
            <person name="Barriuso J."/>
            <person name="Kellner H."/>
            <person name="Castanera R."/>
            <person name="Alfaro M."/>
            <person name="Ramirez L."/>
            <person name="Pisabarro A.G."/>
            <person name="Kuo A."/>
            <person name="Tritt A."/>
            <person name="Lipzen A."/>
            <person name="He G."/>
            <person name="Yan M."/>
            <person name="Ng V."/>
            <person name="Cullen D."/>
            <person name="Martin F."/>
            <person name="Rosso M.-N."/>
            <person name="Henrissat B."/>
            <person name="Hibbett D."/>
            <person name="Martinez A.T."/>
            <person name="Grigoriev I.V."/>
        </authorList>
    </citation>
    <scope>NUCLEOTIDE SEQUENCE</scope>
    <source>
        <strain evidence="4">CBS 506.95</strain>
    </source>
</reference>
<sequence>MAPGDHTDCKRPKRLKIDWESFRDRSLLPGGFGEERAEIWPKLLNVKERQVSQNEASTPEQSPPHQDERQIGLDTDRSFVLYPVDPKADREALQAELHELLVTLFRKRPRLSYFQGFHDIVSVFYLTVPEDMRLACVEKLSLHRLRDAMGAGLEPVLGLLRVAKNILRLEDPGYAHILEQSAPLPFFALSNLLTLFSHDVPTLPLIQHVFDYLLCRPPVASVYLACAVILSRKKDAIRLAEEDEDGMIHSLLSSLPKLSDETHNVADEIQDDSASEVDSAASTTFLRDETPATTLTPDSSPEPKPIIKVLQEELSAPSPSDESQFVSKLDEDVLSDQPSGQEVENTVDSLSADAISLHEWANKPDISPSDLKPAFHEQIKEVGDINIGEAMEDETTSSENVTSAHSPTKPPFEGEEQSGPIKESSISLSDLLKQADALYVKFPPSHSELRLTSILGPQSVVFTWSDDFSELPSDNEAETMVQHPELVVYRYVDVEETGKEHVDEEDEEEEAAVKGFWGLRQRKGKEKVMTSNTVSKRRKKLRRTPFSQMEKRTMVAGTVLVLGVVVAIYGIKLRPEGGGGLSFSFVEVKGGTNPQPTDIAWLGGWAAGILSTMSQRLLDGLGGKGRI</sequence>
<dbReference type="InterPro" id="IPR045913">
    <property type="entry name" value="TBC20/Gyp8-like"/>
</dbReference>
<dbReference type="PANTHER" id="PTHR20913">
    <property type="entry name" value="TBC1 DOMAIN FAMILY MEMBER 20/GTPASE"/>
    <property type="match status" value="1"/>
</dbReference>
<comment type="caution">
    <text evidence="4">The sequence shown here is derived from an EMBL/GenBank/DDBJ whole genome shotgun (WGS) entry which is preliminary data.</text>
</comment>
<keyword evidence="1" id="KW-0343">GTPase activation</keyword>
<dbReference type="GO" id="GO:0005789">
    <property type="term" value="C:endoplasmic reticulum membrane"/>
    <property type="evidence" value="ECO:0007669"/>
    <property type="project" value="TreeGrafter"/>
</dbReference>
<feature type="compositionally biased region" description="Polar residues" evidence="2">
    <location>
        <begin position="51"/>
        <end position="64"/>
    </location>
</feature>
<dbReference type="InterPro" id="IPR035969">
    <property type="entry name" value="Rab-GAP_TBC_sf"/>
</dbReference>
<evidence type="ECO:0000256" key="2">
    <source>
        <dbReference type="SAM" id="MobiDB-lite"/>
    </source>
</evidence>